<organism evidence="1">
    <name type="scientific">bioreactor metagenome</name>
    <dbReference type="NCBI Taxonomy" id="1076179"/>
    <lineage>
        <taxon>unclassified sequences</taxon>
        <taxon>metagenomes</taxon>
        <taxon>ecological metagenomes</taxon>
    </lineage>
</organism>
<dbReference type="Gene3D" id="2.120.10.30">
    <property type="entry name" value="TolB, C-terminal domain"/>
    <property type="match status" value="1"/>
</dbReference>
<proteinExistence type="predicted"/>
<comment type="caution">
    <text evidence="1">The sequence shown here is derived from an EMBL/GenBank/DDBJ whole genome shotgun (WGS) entry which is preliminary data.</text>
</comment>
<dbReference type="PROSITE" id="PS51257">
    <property type="entry name" value="PROKAR_LIPOPROTEIN"/>
    <property type="match status" value="1"/>
</dbReference>
<dbReference type="EMBL" id="VSSQ01000752">
    <property type="protein sequence ID" value="MPM00775.1"/>
    <property type="molecule type" value="Genomic_DNA"/>
</dbReference>
<gene>
    <name evidence="1" type="ORF">SDC9_47005</name>
</gene>
<dbReference type="SUPFAM" id="SSF63825">
    <property type="entry name" value="YWTD domain"/>
    <property type="match status" value="1"/>
</dbReference>
<accession>A0A644WAD6</accession>
<protein>
    <recommendedName>
        <fullName evidence="2">6-bladed beta-propeller</fullName>
    </recommendedName>
</protein>
<dbReference type="InterPro" id="IPR011042">
    <property type="entry name" value="6-blade_b-propeller_TolB-like"/>
</dbReference>
<reference evidence="1" key="1">
    <citation type="submission" date="2019-08" db="EMBL/GenBank/DDBJ databases">
        <authorList>
            <person name="Kucharzyk K."/>
            <person name="Murdoch R.W."/>
            <person name="Higgins S."/>
            <person name="Loffler F."/>
        </authorList>
    </citation>
    <scope>NUCLEOTIDE SEQUENCE</scope>
</reference>
<evidence type="ECO:0008006" key="2">
    <source>
        <dbReference type="Google" id="ProtNLM"/>
    </source>
</evidence>
<dbReference type="AlphaFoldDB" id="A0A644WAD6"/>
<evidence type="ECO:0000313" key="1">
    <source>
        <dbReference type="EMBL" id="MPM00775.1"/>
    </source>
</evidence>
<dbReference type="Pfam" id="PF17170">
    <property type="entry name" value="DUF5128"/>
    <property type="match status" value="1"/>
</dbReference>
<name>A0A644WAD6_9ZZZZ</name>
<sequence length="390" mass="45297">MKNLIFILIIFQAILLSCVDGKQPADNVITVDVTKNNFPKKELIIQDFMDVEYIPLETTDDFINQGLVQAIGKEIIVVINRTDDGNIYVYDRTGKALRMINRKGQGGEEYTYITKIILDEDNNEIFINDHYVKKIFVYDLYGNFKRSFAYRENTKGWPYTDMSNYNKTNLICFDEYNDKGRAFVLISKLDGSITKKIDIPVKVLKLLMKLQFDEANNRVNGMAPDPYNTILPFNGGKILLDVFSDTIYTFMPNKTLRPFIVRTPSVKSMDPEVVLILRLLSDRYYFMETVKNEFNFESNTGFSKTYLMYDNQERSLFRYTVYNGDFTIKKEMYMSLLRPANDENESWQRLDAPQLVEAFQVGALKGRLKEIASTLNEESNPVIMLIKPKK</sequence>